<dbReference type="Proteomes" id="UP001055811">
    <property type="component" value="Linkage Group LG08"/>
</dbReference>
<comment type="caution">
    <text evidence="1">The sequence shown here is derived from an EMBL/GenBank/DDBJ whole genome shotgun (WGS) entry which is preliminary data.</text>
</comment>
<evidence type="ECO:0000313" key="2">
    <source>
        <dbReference type="Proteomes" id="UP001055811"/>
    </source>
</evidence>
<name>A0ACB8ZRB8_CICIN</name>
<keyword evidence="2" id="KW-1185">Reference proteome</keyword>
<sequence>MEPVSPFEKVNVCETCGDVGFNNAFVYCVKCLEYVIHRYCLNVIPRSFNELVIWYCDHCKPTLQKKVTSPGSHKKEAVSSGHHEKKEKKEPDIALLTEEKKEVICHNIPKKRKKLTAGLVMKKEYVSQLPNFGNNIQENHFRLEQLTMDPIQYEENSSLKV</sequence>
<proteinExistence type="predicted"/>
<evidence type="ECO:0000313" key="1">
    <source>
        <dbReference type="EMBL" id="KAI3700205.1"/>
    </source>
</evidence>
<reference evidence="1 2" key="2">
    <citation type="journal article" date="2022" name="Mol. Ecol. Resour.">
        <title>The genomes of chicory, endive, great burdock and yacon provide insights into Asteraceae paleo-polyploidization history and plant inulin production.</title>
        <authorList>
            <person name="Fan W."/>
            <person name="Wang S."/>
            <person name="Wang H."/>
            <person name="Wang A."/>
            <person name="Jiang F."/>
            <person name="Liu H."/>
            <person name="Zhao H."/>
            <person name="Xu D."/>
            <person name="Zhang Y."/>
        </authorList>
    </citation>
    <scope>NUCLEOTIDE SEQUENCE [LARGE SCALE GENOMIC DNA]</scope>
    <source>
        <strain evidence="2">cv. Punajuju</strain>
        <tissue evidence="1">Leaves</tissue>
    </source>
</reference>
<organism evidence="1 2">
    <name type="scientific">Cichorium intybus</name>
    <name type="common">Chicory</name>
    <dbReference type="NCBI Taxonomy" id="13427"/>
    <lineage>
        <taxon>Eukaryota</taxon>
        <taxon>Viridiplantae</taxon>
        <taxon>Streptophyta</taxon>
        <taxon>Embryophyta</taxon>
        <taxon>Tracheophyta</taxon>
        <taxon>Spermatophyta</taxon>
        <taxon>Magnoliopsida</taxon>
        <taxon>eudicotyledons</taxon>
        <taxon>Gunneridae</taxon>
        <taxon>Pentapetalae</taxon>
        <taxon>asterids</taxon>
        <taxon>campanulids</taxon>
        <taxon>Asterales</taxon>
        <taxon>Asteraceae</taxon>
        <taxon>Cichorioideae</taxon>
        <taxon>Cichorieae</taxon>
        <taxon>Cichoriinae</taxon>
        <taxon>Cichorium</taxon>
    </lineage>
</organism>
<protein>
    <submittedName>
        <fullName evidence="1">Uncharacterized protein</fullName>
    </submittedName>
</protein>
<accession>A0ACB8ZRB8</accession>
<gene>
    <name evidence="1" type="ORF">L2E82_44826</name>
</gene>
<dbReference type="EMBL" id="CM042016">
    <property type="protein sequence ID" value="KAI3700205.1"/>
    <property type="molecule type" value="Genomic_DNA"/>
</dbReference>
<reference evidence="2" key="1">
    <citation type="journal article" date="2022" name="Mol. Ecol. Resour.">
        <title>The genomes of chicory, endive, great burdock and yacon provide insights into Asteraceae palaeo-polyploidization history and plant inulin production.</title>
        <authorList>
            <person name="Fan W."/>
            <person name="Wang S."/>
            <person name="Wang H."/>
            <person name="Wang A."/>
            <person name="Jiang F."/>
            <person name="Liu H."/>
            <person name="Zhao H."/>
            <person name="Xu D."/>
            <person name="Zhang Y."/>
        </authorList>
    </citation>
    <scope>NUCLEOTIDE SEQUENCE [LARGE SCALE GENOMIC DNA]</scope>
    <source>
        <strain evidence="2">cv. Punajuju</strain>
    </source>
</reference>